<organism evidence="7 8">
    <name type="scientific">Pontibaca methylaminivorans</name>
    <dbReference type="NCBI Taxonomy" id="515897"/>
    <lineage>
        <taxon>Bacteria</taxon>
        <taxon>Pseudomonadati</taxon>
        <taxon>Pseudomonadota</taxon>
        <taxon>Alphaproteobacteria</taxon>
        <taxon>Rhodobacterales</taxon>
        <taxon>Roseobacteraceae</taxon>
        <taxon>Pontibaca</taxon>
    </lineage>
</organism>
<dbReference type="InterPro" id="IPR050321">
    <property type="entry name" value="Glycosyltr_2/OpgH_subfam"/>
</dbReference>
<feature type="transmembrane region" description="Helical" evidence="5">
    <location>
        <begin position="896"/>
        <end position="916"/>
    </location>
</feature>
<reference evidence="7 8" key="1">
    <citation type="submission" date="2017-01" db="EMBL/GenBank/DDBJ databases">
        <authorList>
            <person name="Mah S.A."/>
            <person name="Swanson W.J."/>
            <person name="Moy G.W."/>
            <person name="Vacquier V.D."/>
        </authorList>
    </citation>
    <scope>NUCLEOTIDE SEQUENCE [LARGE SCALE GENOMIC DNA]</scope>
    <source>
        <strain evidence="7 8">DSM 21219</strain>
    </source>
</reference>
<dbReference type="InterPro" id="IPR019282">
    <property type="entry name" value="Glycoamylase-like_cons_dom"/>
</dbReference>
<evidence type="ECO:0000259" key="6">
    <source>
        <dbReference type="Pfam" id="PF10091"/>
    </source>
</evidence>
<feature type="transmembrane region" description="Helical" evidence="5">
    <location>
        <begin position="340"/>
        <end position="364"/>
    </location>
</feature>
<evidence type="ECO:0000256" key="5">
    <source>
        <dbReference type="SAM" id="Phobius"/>
    </source>
</evidence>
<feature type="domain" description="Glycoamylase-like" evidence="6">
    <location>
        <begin position="1239"/>
        <end position="1435"/>
    </location>
</feature>
<dbReference type="GO" id="GO:0016758">
    <property type="term" value="F:hexosyltransferase activity"/>
    <property type="evidence" value="ECO:0007669"/>
    <property type="project" value="TreeGrafter"/>
</dbReference>
<evidence type="ECO:0000256" key="1">
    <source>
        <dbReference type="ARBA" id="ARBA00004141"/>
    </source>
</evidence>
<dbReference type="RefSeq" id="WP_076650216.1">
    <property type="nucleotide sequence ID" value="NZ_FTPS01000002.1"/>
</dbReference>
<keyword evidence="5" id="KW-0812">Transmembrane</keyword>
<keyword evidence="2" id="KW-0328">Glycosyltransferase</keyword>
<comment type="subcellular location">
    <subcellularLocation>
        <location evidence="1">Membrane</location>
        <topology evidence="1">Multi-pass membrane protein</topology>
    </subcellularLocation>
</comment>
<feature type="transmembrane region" description="Helical" evidence="5">
    <location>
        <begin position="770"/>
        <end position="788"/>
    </location>
</feature>
<dbReference type="GO" id="GO:0005886">
    <property type="term" value="C:plasma membrane"/>
    <property type="evidence" value="ECO:0007669"/>
    <property type="project" value="TreeGrafter"/>
</dbReference>
<feature type="transmembrane region" description="Helical" evidence="5">
    <location>
        <begin position="376"/>
        <end position="399"/>
    </location>
</feature>
<dbReference type="Pfam" id="PF10091">
    <property type="entry name" value="Glycoamylase"/>
    <property type="match status" value="1"/>
</dbReference>
<evidence type="ECO:0000256" key="3">
    <source>
        <dbReference type="ARBA" id="ARBA00022679"/>
    </source>
</evidence>
<evidence type="ECO:0000313" key="7">
    <source>
        <dbReference type="EMBL" id="SIT86572.1"/>
    </source>
</evidence>
<dbReference type="Gene3D" id="1.50.10.140">
    <property type="match status" value="2"/>
</dbReference>
<keyword evidence="4 5" id="KW-1133">Transmembrane helix</keyword>
<dbReference type="PANTHER" id="PTHR43867">
    <property type="entry name" value="CELLULOSE SYNTHASE CATALYTIC SUBUNIT A [UDP-FORMING]"/>
    <property type="match status" value="1"/>
</dbReference>
<proteinExistence type="predicted"/>
<accession>A0A1R3X840</accession>
<evidence type="ECO:0000256" key="2">
    <source>
        <dbReference type="ARBA" id="ARBA00022676"/>
    </source>
</evidence>
<sequence length="1478" mass="160686">MAPAGHPAGHGGPGALYPLSGGEGGAQALLRRLERAAAVLHGAQRSFGTVAAAGGAGDPAARGPEPARIWFEENFYIIEAQIRDCRKALGDEGAPLRLPLSRDGDGESCPRIYLLMRDLVGDLAVPVDMARLRGWIRAAQEAGPQNRLALRELWAVPLMLRLAVLVRLAPVARAVAARSKAGGAVESGAVAGGESLSALQQEALDRARAAFASLRLFAHTDWSRTVEDLSVVEAILRRDPGAVYARTDPAGRNRLRSEVAALARRAGIPEWQAAEVALAQADAAAAAIHDAPERDVWPGAGGPALVAHWLIGEGRPALEDALGLRPGLRLRAARFARRHVLGFHLGPIGLITLLMVAAALPVIWRLHPLPAVLVTLALAIGASHLAVALVNAAVTFLLAPRALLRLDLSQGIPDACRTLVAVPCMLTSPRGIADLAQALELRCLGNRDGNLFFALLSDFGDAAAREMPQDGALLTAATNAIEALNARHAGDGPPRFALFHRERRWNPAEGCWMGWERKRGKLIALNRFLRGRQDADCRLLAGDAAVLRGCAFVITLDADTALPPETGRRLVATLAHPMNRAVWDENAGRVVAGYGVLQPRVSMSGAYKGATRLARLFANEVGLDPYSGAVSDVYQDLYGEASFIGKGIYDIDIFARATGERFPENMILSHDLLEGNFARAGLVSDIDLHEDYPESYATDLRRRHRWTRGDWQIAPWLLPFVPGPGGTWRRNPLDAHQRWKILDNLRRSLVPVALLVLLLHGWLAGARPDYWTMTVLMILFAPPLLLGLHDWMRRDPRMDRALHRRLTAEATRRRLAQAALPLAMLPCEAVFSLDAIIRSLWRLLVSHRRLLEWQTASAAARRAETDLGGFVRLLWPGPALALAVGCALLVQGGAALPVAAPFLLVWAGTPALALWLGRRPGRERRVLPDRGGQRWLGGLARRHWHYFELAVGPRDHGLPCDNLQKRAGGGPQGDGPEGAGGTEWLRSHRTSPTNIGLYLAAVLTARDFGYLTEPAMQARIGETLDTLERLPRFRGHFLNWYDTQDLAPLAPAYVSTVDSGNLLACLLVVARGLEETPPPAVVAARMWSGLHDGWQVLSEALVRDGGARVVKAAPWAAVAAALEQPLTADAPPAQQMQRLARLSDNLDRAFAHGTRPGAPLPAEAARWLRRLRAQVEAWQTHLGDGAGGDAAGRAGRDLARRCRALAAMDFDFLWQPEQRLLSIGFDVTRGERDASSYDLLASEARLASFVAIAQGRLPRDHWLALGRPLVAVEGSPTLVSWGGTMFEYLMPQLFMPEVTGSLLTRSCRNAVAFQIAHGRRLGLPWGVSESAYDRVDEKGFYQYRSFGVPGLGFRRGLARDRVVAPYASALALMLRPRAALANLRRLEKLGALAEAGFYEALDFTPARLRDQAFFAMVKSHMAHHQGMVLLALSALLNDRPMQRRFLREPMFRAHDILLHEKVPVAPVVGEARAGAGHA</sequence>
<gene>
    <name evidence="7" type="ORF">SAMN05421849_2327</name>
</gene>
<dbReference type="EMBL" id="FTPS01000002">
    <property type="protein sequence ID" value="SIT86572.1"/>
    <property type="molecule type" value="Genomic_DNA"/>
</dbReference>
<dbReference type="STRING" id="515897.SAMN05421849_2327"/>
<dbReference type="OrthoDB" id="9769991at2"/>
<dbReference type="Proteomes" id="UP000192455">
    <property type="component" value="Unassembled WGS sequence"/>
</dbReference>
<evidence type="ECO:0000313" key="8">
    <source>
        <dbReference type="Proteomes" id="UP000192455"/>
    </source>
</evidence>
<feature type="transmembrane region" description="Helical" evidence="5">
    <location>
        <begin position="870"/>
        <end position="890"/>
    </location>
</feature>
<name>A0A1R3X840_9RHOB</name>
<keyword evidence="5" id="KW-0472">Membrane</keyword>
<keyword evidence="8" id="KW-1185">Reference proteome</keyword>
<dbReference type="PANTHER" id="PTHR43867:SF2">
    <property type="entry name" value="CELLULOSE SYNTHASE CATALYTIC SUBUNIT A [UDP-FORMING]"/>
    <property type="match status" value="1"/>
</dbReference>
<feature type="transmembrane region" description="Helical" evidence="5">
    <location>
        <begin position="748"/>
        <end position="764"/>
    </location>
</feature>
<protein>
    <submittedName>
        <fullName evidence="7">Putative glucoamylase</fullName>
    </submittedName>
</protein>
<evidence type="ECO:0000256" key="4">
    <source>
        <dbReference type="ARBA" id="ARBA00022989"/>
    </source>
</evidence>
<keyword evidence="3" id="KW-0808">Transferase</keyword>